<dbReference type="AlphaFoldDB" id="A0AB34KBN1"/>
<accession>A0AB34KBN1</accession>
<gene>
    <name evidence="2" type="ORF">AB1Y20_001626</name>
</gene>
<keyword evidence="3" id="KW-1185">Reference proteome</keyword>
<organism evidence="2 3">
    <name type="scientific">Prymnesium parvum</name>
    <name type="common">Toxic golden alga</name>
    <dbReference type="NCBI Taxonomy" id="97485"/>
    <lineage>
        <taxon>Eukaryota</taxon>
        <taxon>Haptista</taxon>
        <taxon>Haptophyta</taxon>
        <taxon>Prymnesiophyceae</taxon>
        <taxon>Prymnesiales</taxon>
        <taxon>Prymnesiaceae</taxon>
        <taxon>Prymnesium</taxon>
    </lineage>
</organism>
<reference evidence="2 3" key="1">
    <citation type="journal article" date="2024" name="Science">
        <title>Giant polyketide synthase enzymes in the biosynthesis of giant marine polyether toxins.</title>
        <authorList>
            <person name="Fallon T.R."/>
            <person name="Shende V.V."/>
            <person name="Wierzbicki I.H."/>
            <person name="Pendleton A.L."/>
            <person name="Watervoot N.F."/>
            <person name="Auber R.P."/>
            <person name="Gonzalez D.J."/>
            <person name="Wisecaver J.H."/>
            <person name="Moore B.S."/>
        </authorList>
    </citation>
    <scope>NUCLEOTIDE SEQUENCE [LARGE SCALE GENOMIC DNA]</scope>
    <source>
        <strain evidence="2 3">12B1</strain>
    </source>
</reference>
<evidence type="ECO:0000313" key="2">
    <source>
        <dbReference type="EMBL" id="KAL1530727.1"/>
    </source>
</evidence>
<feature type="compositionally biased region" description="Basic and acidic residues" evidence="1">
    <location>
        <begin position="134"/>
        <end position="149"/>
    </location>
</feature>
<dbReference type="Proteomes" id="UP001515480">
    <property type="component" value="Unassembled WGS sequence"/>
</dbReference>
<proteinExistence type="predicted"/>
<evidence type="ECO:0000313" key="3">
    <source>
        <dbReference type="Proteomes" id="UP001515480"/>
    </source>
</evidence>
<protein>
    <submittedName>
        <fullName evidence="2">Uncharacterized protein</fullName>
    </submittedName>
</protein>
<name>A0AB34KBN1_PRYPA</name>
<feature type="region of interest" description="Disordered" evidence="1">
    <location>
        <begin position="127"/>
        <end position="149"/>
    </location>
</feature>
<comment type="caution">
    <text evidence="2">The sequence shown here is derived from an EMBL/GenBank/DDBJ whole genome shotgun (WGS) entry which is preliminary data.</text>
</comment>
<sequence length="149" mass="16217">MQAVAILWVCAEKPDRRRGPTVRDILTPRVGAVLRRTGMLMIVQGEPSPPFVIKPVELTDKHTGPLNISCVLHSSHSTMQIALIDDFQPLFSSCRRRSARGSLEVAERQAELVVESQVDEVGAFPAADSAVPGEEGRAAAKEEMGMLVE</sequence>
<evidence type="ECO:0000256" key="1">
    <source>
        <dbReference type="SAM" id="MobiDB-lite"/>
    </source>
</evidence>
<dbReference type="EMBL" id="JBGBPQ010000001">
    <property type="protein sequence ID" value="KAL1530727.1"/>
    <property type="molecule type" value="Genomic_DNA"/>
</dbReference>